<evidence type="ECO:0000313" key="3">
    <source>
        <dbReference type="Proteomes" id="UP000071561"/>
    </source>
</evidence>
<dbReference type="RefSeq" id="WP_068398943.1">
    <property type="nucleotide sequence ID" value="NZ_CP014504.1"/>
</dbReference>
<dbReference type="OrthoDB" id="770061at2"/>
<sequence length="117" mass="13251">MQIRQKFNASLLSRIGAIFLLLIFLGTPMIESLHHHGKSGFEAGIDKKSGQKSFSSFEKKCKVCELIKHQFPHFYIPGQAFSILILLPDQKLMWHFLLQSSSSFILKCANKGPPFLS</sequence>
<protein>
    <recommendedName>
        <fullName evidence="4">DUF2946 domain-containing protein</fullName>
    </recommendedName>
</protein>
<dbReference type="AlphaFoldDB" id="A0A127VC11"/>
<keyword evidence="1" id="KW-0472">Membrane</keyword>
<evidence type="ECO:0000256" key="1">
    <source>
        <dbReference type="SAM" id="Phobius"/>
    </source>
</evidence>
<reference evidence="2 3" key="1">
    <citation type="submission" date="2016-03" db="EMBL/GenBank/DDBJ databases">
        <title>Complete genome sequence of Pedobacter cryoconitis PAMC 27485.</title>
        <authorList>
            <person name="Lee J."/>
            <person name="Kim O.-S."/>
        </authorList>
    </citation>
    <scope>NUCLEOTIDE SEQUENCE [LARGE SCALE GENOMIC DNA]</scope>
    <source>
        <strain evidence="2 3">PAMC 27485</strain>
    </source>
</reference>
<organism evidence="2 3">
    <name type="scientific">Pedobacter cryoconitis</name>
    <dbReference type="NCBI Taxonomy" id="188932"/>
    <lineage>
        <taxon>Bacteria</taxon>
        <taxon>Pseudomonadati</taxon>
        <taxon>Bacteroidota</taxon>
        <taxon>Sphingobacteriia</taxon>
        <taxon>Sphingobacteriales</taxon>
        <taxon>Sphingobacteriaceae</taxon>
        <taxon>Pedobacter</taxon>
    </lineage>
</organism>
<dbReference type="KEGG" id="pcm:AY601_1623"/>
<feature type="transmembrane region" description="Helical" evidence="1">
    <location>
        <begin position="12"/>
        <end position="30"/>
    </location>
</feature>
<evidence type="ECO:0000313" key="2">
    <source>
        <dbReference type="EMBL" id="AMP98538.1"/>
    </source>
</evidence>
<keyword evidence="1" id="KW-1133">Transmembrane helix</keyword>
<name>A0A127VC11_9SPHI</name>
<keyword evidence="3" id="KW-1185">Reference proteome</keyword>
<proteinExistence type="predicted"/>
<accession>A0A127VC11</accession>
<dbReference type="PATRIC" id="fig|188932.3.peg.1689"/>
<gene>
    <name evidence="2" type="ORF">AY601_1623</name>
</gene>
<keyword evidence="1" id="KW-0812">Transmembrane</keyword>
<evidence type="ECO:0008006" key="4">
    <source>
        <dbReference type="Google" id="ProtNLM"/>
    </source>
</evidence>
<dbReference type="EMBL" id="CP014504">
    <property type="protein sequence ID" value="AMP98538.1"/>
    <property type="molecule type" value="Genomic_DNA"/>
</dbReference>
<dbReference type="Proteomes" id="UP000071561">
    <property type="component" value="Chromosome"/>
</dbReference>